<name>A0A0C2N8U7_THEKT</name>
<dbReference type="OrthoDB" id="6019174at2759"/>
<dbReference type="GO" id="GO:0006072">
    <property type="term" value="P:glycerol-3-phosphate metabolic process"/>
    <property type="evidence" value="ECO:0007669"/>
    <property type="project" value="InterPro"/>
</dbReference>
<keyword evidence="5" id="KW-0274">FAD</keyword>
<evidence type="ECO:0000256" key="6">
    <source>
        <dbReference type="ARBA" id="ARBA00023002"/>
    </source>
</evidence>
<comment type="cofactor">
    <cofactor evidence="1">
        <name>FAD</name>
        <dbReference type="ChEBI" id="CHEBI:57692"/>
    </cofactor>
</comment>
<evidence type="ECO:0000256" key="5">
    <source>
        <dbReference type="ARBA" id="ARBA00022827"/>
    </source>
</evidence>
<dbReference type="Gene3D" id="3.50.50.60">
    <property type="entry name" value="FAD/NAD(P)-binding domain"/>
    <property type="match status" value="1"/>
</dbReference>
<dbReference type="Pfam" id="PF01266">
    <property type="entry name" value="DAO"/>
    <property type="match status" value="1"/>
</dbReference>
<dbReference type="PANTHER" id="PTHR11985:SF15">
    <property type="entry name" value="GLYCEROL-3-PHOSPHATE DEHYDROGENASE, MITOCHONDRIAL"/>
    <property type="match status" value="1"/>
</dbReference>
<dbReference type="PANTHER" id="PTHR11985">
    <property type="entry name" value="GLYCEROL-3-PHOSPHATE DEHYDROGENASE"/>
    <property type="match status" value="1"/>
</dbReference>
<sequence length="369" mass="41639">MDLTVIKTAILNGASACNYLNVENIQKVNDIYELTIFDKETQKVFKTKAKFVVNATGPYTDGIRKMIDPSAQEICKPSTGIHLSMPKNMTDHNVGILINESHNRVLFVLPWEGTTIVGTTDTPATIQERPLPTKKELESVLDRLSVIIDKNITTINNVKSCWSGIRPLVIDPNATKGDTASISRSHLIQQTGNFITISGGKWTIFRKMGKDVVDKISGTKSNDSEPDVELKLYNCIDWTPQVTQQLIEKFKAPEDIAKHLSRSFGVEALDIANIRGGFNRLHPEYPYTEEELIHICKNEYVCSLEDIISRRTRLAFIDVPATIEILDKVSNIVKSELKWSDNKVQIELEKCKKFLNEDMGYDLLRVKTQ</sequence>
<dbReference type="InterPro" id="IPR031656">
    <property type="entry name" value="DAO_C"/>
</dbReference>
<evidence type="ECO:0000259" key="7">
    <source>
        <dbReference type="Pfam" id="PF01266"/>
    </source>
</evidence>
<keyword evidence="4" id="KW-0285">Flavoprotein</keyword>
<evidence type="ECO:0000313" key="9">
    <source>
        <dbReference type="EMBL" id="KII70347.1"/>
    </source>
</evidence>
<keyword evidence="10" id="KW-1185">Reference proteome</keyword>
<protein>
    <recommendedName>
        <fullName evidence="3">glycerol-3-phosphate dehydrogenase</fullName>
        <ecNumber evidence="3">1.1.5.3</ecNumber>
    </recommendedName>
</protein>
<dbReference type="InterPro" id="IPR006076">
    <property type="entry name" value="FAD-dep_OxRdtase"/>
</dbReference>
<evidence type="ECO:0000256" key="2">
    <source>
        <dbReference type="ARBA" id="ARBA00007330"/>
    </source>
</evidence>
<dbReference type="AlphaFoldDB" id="A0A0C2N8U7"/>
<proteinExistence type="inferred from homology"/>
<dbReference type="EMBL" id="JWZT01002083">
    <property type="protein sequence ID" value="KII70347.1"/>
    <property type="molecule type" value="Genomic_DNA"/>
</dbReference>
<keyword evidence="6" id="KW-0560">Oxidoreductase</keyword>
<evidence type="ECO:0000256" key="3">
    <source>
        <dbReference type="ARBA" id="ARBA00013029"/>
    </source>
</evidence>
<dbReference type="Gene3D" id="3.30.9.10">
    <property type="entry name" value="D-Amino Acid Oxidase, subunit A, domain 2"/>
    <property type="match status" value="1"/>
</dbReference>
<dbReference type="Proteomes" id="UP000031668">
    <property type="component" value="Unassembled WGS sequence"/>
</dbReference>
<comment type="similarity">
    <text evidence="2">Belongs to the FAD-dependent glycerol-3-phosphate dehydrogenase family.</text>
</comment>
<dbReference type="EC" id="1.1.5.3" evidence="3"/>
<reference evidence="9 10" key="1">
    <citation type="journal article" date="2014" name="Genome Biol. Evol.">
        <title>The genome of the myxosporean Thelohanellus kitauei shows adaptations to nutrient acquisition within its fish host.</title>
        <authorList>
            <person name="Yang Y."/>
            <person name="Xiong J."/>
            <person name="Zhou Z."/>
            <person name="Huo F."/>
            <person name="Miao W."/>
            <person name="Ran C."/>
            <person name="Liu Y."/>
            <person name="Zhang J."/>
            <person name="Feng J."/>
            <person name="Wang M."/>
            <person name="Wang M."/>
            <person name="Wang L."/>
            <person name="Yao B."/>
        </authorList>
    </citation>
    <scope>NUCLEOTIDE SEQUENCE [LARGE SCALE GENOMIC DNA]</scope>
    <source>
        <strain evidence="9">Wuqing</strain>
    </source>
</reference>
<dbReference type="Pfam" id="PF16901">
    <property type="entry name" value="DAO_C"/>
    <property type="match status" value="1"/>
</dbReference>
<comment type="caution">
    <text evidence="9">The sequence shown here is derived from an EMBL/GenBank/DDBJ whole genome shotgun (WGS) entry which is preliminary data.</text>
</comment>
<evidence type="ECO:0000259" key="8">
    <source>
        <dbReference type="Pfam" id="PF16901"/>
    </source>
</evidence>
<accession>A0A0C2N8U7</accession>
<dbReference type="GO" id="GO:0005739">
    <property type="term" value="C:mitochondrion"/>
    <property type="evidence" value="ECO:0007669"/>
    <property type="project" value="TreeGrafter"/>
</dbReference>
<feature type="domain" description="Alpha-glycerophosphate oxidase C-terminal" evidence="8">
    <location>
        <begin position="237"/>
        <end position="343"/>
    </location>
</feature>
<feature type="domain" description="FAD dependent oxidoreductase" evidence="7">
    <location>
        <begin position="7"/>
        <end position="172"/>
    </location>
</feature>
<dbReference type="InterPro" id="IPR038299">
    <property type="entry name" value="DAO_C_sf"/>
</dbReference>
<dbReference type="SUPFAM" id="SSF51905">
    <property type="entry name" value="FAD/NAD(P)-binding domain"/>
    <property type="match status" value="1"/>
</dbReference>
<dbReference type="InterPro" id="IPR036188">
    <property type="entry name" value="FAD/NAD-bd_sf"/>
</dbReference>
<evidence type="ECO:0000256" key="4">
    <source>
        <dbReference type="ARBA" id="ARBA00022630"/>
    </source>
</evidence>
<evidence type="ECO:0000256" key="1">
    <source>
        <dbReference type="ARBA" id="ARBA00001974"/>
    </source>
</evidence>
<organism evidence="9 10">
    <name type="scientific">Thelohanellus kitauei</name>
    <name type="common">Myxosporean</name>
    <dbReference type="NCBI Taxonomy" id="669202"/>
    <lineage>
        <taxon>Eukaryota</taxon>
        <taxon>Metazoa</taxon>
        <taxon>Cnidaria</taxon>
        <taxon>Myxozoa</taxon>
        <taxon>Myxosporea</taxon>
        <taxon>Bivalvulida</taxon>
        <taxon>Platysporina</taxon>
        <taxon>Myxobolidae</taxon>
        <taxon>Thelohanellus</taxon>
    </lineage>
</organism>
<evidence type="ECO:0000313" key="10">
    <source>
        <dbReference type="Proteomes" id="UP000031668"/>
    </source>
</evidence>
<dbReference type="OMA" id="KKHTHIS"/>
<dbReference type="InterPro" id="IPR000447">
    <property type="entry name" value="G3P_DH_FAD-dep"/>
</dbReference>
<gene>
    <name evidence="9" type="ORF">RF11_00129</name>
</gene>
<dbReference type="Gene3D" id="1.10.8.870">
    <property type="entry name" value="Alpha-glycerophosphate oxidase, cap domain"/>
    <property type="match status" value="1"/>
</dbReference>
<dbReference type="GO" id="GO:0004368">
    <property type="term" value="F:glycerol-3-phosphate dehydrogenase (quinone) activity"/>
    <property type="evidence" value="ECO:0007669"/>
    <property type="project" value="UniProtKB-EC"/>
</dbReference>